<name>A0A2H0VZU1_9BACT</name>
<dbReference type="InterPro" id="IPR039425">
    <property type="entry name" value="RNA_pol_sigma-70-like"/>
</dbReference>
<keyword evidence="3" id="KW-0731">Sigma factor</keyword>
<reference evidence="8" key="1">
    <citation type="submission" date="2017-09" db="EMBL/GenBank/DDBJ databases">
        <title>Depth-based differentiation of microbial function through sediment-hosted aquifers and enrichment of novel symbionts in the deep terrestrial subsurface.</title>
        <authorList>
            <person name="Probst A.J."/>
            <person name="Ladd B."/>
            <person name="Jarett J.K."/>
            <person name="Geller-Mcgrath D.E."/>
            <person name="Sieber C.M.K."/>
            <person name="Emerson J.B."/>
            <person name="Anantharaman K."/>
            <person name="Thomas B.C."/>
            <person name="Malmstrom R."/>
            <person name="Stieglmeier M."/>
            <person name="Klingl A."/>
            <person name="Woyke T."/>
            <person name="Ryan C.M."/>
            <person name="Banfield J.F."/>
        </authorList>
    </citation>
    <scope>NUCLEOTIDE SEQUENCE [LARGE SCALE GENOMIC DNA]</scope>
</reference>
<evidence type="ECO:0000313" key="7">
    <source>
        <dbReference type="EMBL" id="PIS04613.1"/>
    </source>
</evidence>
<evidence type="ECO:0000256" key="1">
    <source>
        <dbReference type="ARBA" id="ARBA00010641"/>
    </source>
</evidence>
<dbReference type="InterPro" id="IPR013325">
    <property type="entry name" value="RNA_pol_sigma_r2"/>
</dbReference>
<dbReference type="SUPFAM" id="SSF88946">
    <property type="entry name" value="Sigma2 domain of RNA polymerase sigma factors"/>
    <property type="match status" value="1"/>
</dbReference>
<dbReference type="GO" id="GO:0006352">
    <property type="term" value="P:DNA-templated transcription initiation"/>
    <property type="evidence" value="ECO:0007669"/>
    <property type="project" value="InterPro"/>
</dbReference>
<evidence type="ECO:0000259" key="5">
    <source>
        <dbReference type="Pfam" id="PF04542"/>
    </source>
</evidence>
<dbReference type="CDD" id="cd06171">
    <property type="entry name" value="Sigma70_r4"/>
    <property type="match status" value="1"/>
</dbReference>
<dbReference type="PANTHER" id="PTHR43133:SF57">
    <property type="entry name" value="RNA POLYMERASE SIGMA-70 FACTOR"/>
    <property type="match status" value="1"/>
</dbReference>
<dbReference type="AlphaFoldDB" id="A0A2H0VZU1"/>
<dbReference type="GO" id="GO:0016987">
    <property type="term" value="F:sigma factor activity"/>
    <property type="evidence" value="ECO:0007669"/>
    <property type="project" value="UniProtKB-KW"/>
</dbReference>
<dbReference type="EMBL" id="PEZZ01000047">
    <property type="protein sequence ID" value="PIS04613.1"/>
    <property type="molecule type" value="Genomic_DNA"/>
</dbReference>
<dbReference type="NCBIfam" id="TIGR02937">
    <property type="entry name" value="sigma70-ECF"/>
    <property type="match status" value="1"/>
</dbReference>
<sequence>METSELQAIQECQQGKLDSFGALYDLYIKKIYNFIYYKTLHKETAEDLTSKTFIKALDKIGTFKIDQGTFSAWIYQIARNNVIDYYRSQKQEIDIEDVWDLSAKPFKAEVEAKMELEKVQKYIQGIPSEQREIIILRVWEGLSYKEIADIVGKNENNCKVIYSRAMSKLRQQMPLSLLLIFLLNV</sequence>
<evidence type="ECO:0000256" key="3">
    <source>
        <dbReference type="ARBA" id="ARBA00023082"/>
    </source>
</evidence>
<dbReference type="InterPro" id="IPR013324">
    <property type="entry name" value="RNA_pol_sigma_r3/r4-like"/>
</dbReference>
<protein>
    <recommendedName>
        <fullName evidence="9">RNA polymerase subunit sigma-24</fullName>
    </recommendedName>
</protein>
<comment type="caution">
    <text evidence="7">The sequence shown here is derived from an EMBL/GenBank/DDBJ whole genome shotgun (WGS) entry which is preliminary data.</text>
</comment>
<evidence type="ECO:0000256" key="2">
    <source>
        <dbReference type="ARBA" id="ARBA00023015"/>
    </source>
</evidence>
<dbReference type="Pfam" id="PF04542">
    <property type="entry name" value="Sigma70_r2"/>
    <property type="match status" value="1"/>
</dbReference>
<keyword evidence="2" id="KW-0805">Transcription regulation</keyword>
<evidence type="ECO:0000256" key="4">
    <source>
        <dbReference type="ARBA" id="ARBA00023163"/>
    </source>
</evidence>
<evidence type="ECO:0000313" key="8">
    <source>
        <dbReference type="Proteomes" id="UP000230935"/>
    </source>
</evidence>
<dbReference type="InterPro" id="IPR013249">
    <property type="entry name" value="RNA_pol_sigma70_r4_t2"/>
</dbReference>
<gene>
    <name evidence="7" type="ORF">COT81_05610</name>
</gene>
<dbReference type="InterPro" id="IPR014284">
    <property type="entry name" value="RNA_pol_sigma-70_dom"/>
</dbReference>
<dbReference type="PANTHER" id="PTHR43133">
    <property type="entry name" value="RNA POLYMERASE ECF-TYPE SIGMA FACTO"/>
    <property type="match status" value="1"/>
</dbReference>
<comment type="similarity">
    <text evidence="1">Belongs to the sigma-70 factor family. ECF subfamily.</text>
</comment>
<proteinExistence type="inferred from homology"/>
<dbReference type="Gene3D" id="1.10.1740.10">
    <property type="match status" value="1"/>
</dbReference>
<keyword evidence="4" id="KW-0804">Transcription</keyword>
<dbReference type="Gene3D" id="1.10.10.10">
    <property type="entry name" value="Winged helix-like DNA-binding domain superfamily/Winged helix DNA-binding domain"/>
    <property type="match status" value="1"/>
</dbReference>
<evidence type="ECO:0000259" key="6">
    <source>
        <dbReference type="Pfam" id="PF08281"/>
    </source>
</evidence>
<dbReference type="GO" id="GO:0003677">
    <property type="term" value="F:DNA binding"/>
    <property type="evidence" value="ECO:0007669"/>
    <property type="project" value="InterPro"/>
</dbReference>
<feature type="domain" description="RNA polymerase sigma factor 70 region 4 type 2" evidence="6">
    <location>
        <begin position="117"/>
        <end position="169"/>
    </location>
</feature>
<dbReference type="InterPro" id="IPR007627">
    <property type="entry name" value="RNA_pol_sigma70_r2"/>
</dbReference>
<dbReference type="Pfam" id="PF08281">
    <property type="entry name" value="Sigma70_r4_2"/>
    <property type="match status" value="1"/>
</dbReference>
<evidence type="ECO:0008006" key="9">
    <source>
        <dbReference type="Google" id="ProtNLM"/>
    </source>
</evidence>
<organism evidence="7 8">
    <name type="scientific">Candidatus Buchananbacteria bacterium CG10_big_fil_rev_8_21_14_0_10_42_9</name>
    <dbReference type="NCBI Taxonomy" id="1974526"/>
    <lineage>
        <taxon>Bacteria</taxon>
        <taxon>Candidatus Buchananiibacteriota</taxon>
    </lineage>
</organism>
<dbReference type="InterPro" id="IPR036388">
    <property type="entry name" value="WH-like_DNA-bd_sf"/>
</dbReference>
<accession>A0A2H0VZU1</accession>
<dbReference type="SUPFAM" id="SSF88659">
    <property type="entry name" value="Sigma3 and sigma4 domains of RNA polymerase sigma factors"/>
    <property type="match status" value="1"/>
</dbReference>
<dbReference type="Proteomes" id="UP000230935">
    <property type="component" value="Unassembled WGS sequence"/>
</dbReference>
<feature type="domain" description="RNA polymerase sigma-70 region 2" evidence="5">
    <location>
        <begin position="23"/>
        <end position="90"/>
    </location>
</feature>